<proteinExistence type="predicted"/>
<evidence type="ECO:0000313" key="2">
    <source>
        <dbReference type="EMBL" id="MBT1710942.1"/>
    </source>
</evidence>
<keyword evidence="3" id="KW-1185">Reference proteome</keyword>
<feature type="signal peptide" evidence="1">
    <location>
        <begin position="1"/>
        <end position="21"/>
    </location>
</feature>
<evidence type="ECO:0000256" key="1">
    <source>
        <dbReference type="SAM" id="SignalP"/>
    </source>
</evidence>
<name>A0AAP2E3A7_9BACT</name>
<dbReference type="RefSeq" id="WP_254086515.1">
    <property type="nucleotide sequence ID" value="NZ_JAHESE010000027.1"/>
</dbReference>
<dbReference type="AlphaFoldDB" id="A0AAP2E3A7"/>
<evidence type="ECO:0000313" key="3">
    <source>
        <dbReference type="Proteomes" id="UP001319080"/>
    </source>
</evidence>
<accession>A0AAP2E3A7</accession>
<dbReference type="EMBL" id="JAHESE010000027">
    <property type="protein sequence ID" value="MBT1710942.1"/>
    <property type="molecule type" value="Genomic_DNA"/>
</dbReference>
<organism evidence="2 3">
    <name type="scientific">Dawidia cretensis</name>
    <dbReference type="NCBI Taxonomy" id="2782350"/>
    <lineage>
        <taxon>Bacteria</taxon>
        <taxon>Pseudomonadati</taxon>
        <taxon>Bacteroidota</taxon>
        <taxon>Cytophagia</taxon>
        <taxon>Cytophagales</taxon>
        <taxon>Chryseotaleaceae</taxon>
        <taxon>Dawidia</taxon>
    </lineage>
</organism>
<keyword evidence="1" id="KW-0732">Signal</keyword>
<sequence>MKKHVISATLLALMLSFQAHAQTVGNNPSAGMDIQTNSGGFVTQLPPAPAEIKGSYYLTDDWKRGTIYLKEMSLKDYYFKYDIQHNQFEIKIENQVKVLSGQRVDKFQQDDNSNAGLTTYVNSRNYTLDGTPIQGFLQVIVDGDWDLVSKTEVKLVKSGYVAALDAGSPDAQLSKSDKYYLADKQGHLILAQSIKKKSIPEIFQQEPKDAQDRLIAANLNSKRLPDLINMLSILNGETQNQ</sequence>
<comment type="caution">
    <text evidence="2">The sequence shown here is derived from an EMBL/GenBank/DDBJ whole genome shotgun (WGS) entry which is preliminary data.</text>
</comment>
<feature type="chain" id="PRO_5042810718" evidence="1">
    <location>
        <begin position="22"/>
        <end position="241"/>
    </location>
</feature>
<dbReference type="Proteomes" id="UP001319080">
    <property type="component" value="Unassembled WGS sequence"/>
</dbReference>
<gene>
    <name evidence="2" type="ORF">KK062_22050</name>
</gene>
<protein>
    <submittedName>
        <fullName evidence="2">Uncharacterized protein</fullName>
    </submittedName>
</protein>
<reference evidence="2 3" key="1">
    <citation type="submission" date="2021-05" db="EMBL/GenBank/DDBJ databases">
        <title>A Polyphasic approach of four new species of the genus Ohtaekwangia: Ohtaekwangia histidinii sp. nov., Ohtaekwangia cretensis sp. nov., Ohtaekwangia indiensis sp. nov., Ohtaekwangia reichenbachii sp. nov. from diverse environment.</title>
        <authorList>
            <person name="Octaviana S."/>
        </authorList>
    </citation>
    <scope>NUCLEOTIDE SEQUENCE [LARGE SCALE GENOMIC DNA]</scope>
    <source>
        <strain evidence="2 3">PWU5</strain>
    </source>
</reference>